<dbReference type="AlphaFoldDB" id="A0A918KRL1"/>
<dbReference type="SUPFAM" id="SSF54373">
    <property type="entry name" value="FAD-linked reductases, C-terminal domain"/>
    <property type="match status" value="1"/>
</dbReference>
<dbReference type="InterPro" id="IPR050641">
    <property type="entry name" value="RIFMO-like"/>
</dbReference>
<accession>A0A918KRL1</accession>
<dbReference type="Gene3D" id="3.30.9.10">
    <property type="entry name" value="D-Amino Acid Oxidase, subunit A, domain 2"/>
    <property type="match status" value="1"/>
</dbReference>
<reference evidence="4" key="2">
    <citation type="submission" date="2020-09" db="EMBL/GenBank/DDBJ databases">
        <authorList>
            <person name="Sun Q."/>
            <person name="Ohkuma M."/>
        </authorList>
    </citation>
    <scope>NUCLEOTIDE SEQUENCE</scope>
    <source>
        <strain evidence="4">JCM 4956</strain>
    </source>
</reference>
<dbReference type="PANTHER" id="PTHR43004">
    <property type="entry name" value="TRK SYSTEM POTASSIUM UPTAKE PROTEIN"/>
    <property type="match status" value="1"/>
</dbReference>
<protein>
    <submittedName>
        <fullName evidence="4">4-hydroxybenzoate 3-monooxygenase</fullName>
    </submittedName>
</protein>
<reference evidence="4" key="1">
    <citation type="journal article" date="2014" name="Int. J. Syst. Evol. Microbiol.">
        <title>Complete genome sequence of Corynebacterium casei LMG S-19264T (=DSM 44701T), isolated from a smear-ripened cheese.</title>
        <authorList>
            <consortium name="US DOE Joint Genome Institute (JGI-PGF)"/>
            <person name="Walter F."/>
            <person name="Albersmeier A."/>
            <person name="Kalinowski J."/>
            <person name="Ruckert C."/>
        </authorList>
    </citation>
    <scope>NUCLEOTIDE SEQUENCE</scope>
    <source>
        <strain evidence="4">JCM 4956</strain>
    </source>
</reference>
<evidence type="ECO:0000256" key="2">
    <source>
        <dbReference type="ARBA" id="ARBA00022827"/>
    </source>
</evidence>
<evidence type="ECO:0000256" key="1">
    <source>
        <dbReference type="ARBA" id="ARBA00022630"/>
    </source>
</evidence>
<dbReference type="SUPFAM" id="SSF51905">
    <property type="entry name" value="FAD/NAD(P)-binding domain"/>
    <property type="match status" value="1"/>
</dbReference>
<name>A0A918KRL1_9ACTN</name>
<dbReference type="InterPro" id="IPR036188">
    <property type="entry name" value="FAD/NAD-bd_sf"/>
</dbReference>
<keyword evidence="2" id="KW-0274">FAD</keyword>
<dbReference type="Pfam" id="PF01494">
    <property type="entry name" value="FAD_binding_3"/>
    <property type="match status" value="1"/>
</dbReference>
<dbReference type="GO" id="GO:0071949">
    <property type="term" value="F:FAD binding"/>
    <property type="evidence" value="ECO:0007669"/>
    <property type="project" value="InterPro"/>
</dbReference>
<evidence type="ECO:0000313" key="4">
    <source>
        <dbReference type="EMBL" id="GGX73328.1"/>
    </source>
</evidence>
<dbReference type="Proteomes" id="UP000645555">
    <property type="component" value="Unassembled WGS sequence"/>
</dbReference>
<proteinExistence type="predicted"/>
<dbReference type="InterPro" id="IPR002938">
    <property type="entry name" value="FAD-bd"/>
</dbReference>
<sequence>MTADAVPSVSVRRTRVVVVGAGPAGLTLANVLRAASVDCLVLETESRRFVEQRPRAGFLEEWAVRALEERGLADRLLEHAGVHTECEFRVAGERHRFPYTEVSGQRHYVYPQPVLVTDLVREYADVRGGEIRFGVRDVDAEGIDTDRPSVTYTDPSTGGRVRVACDFVAGCDGARGVSQGWMPAAHTTVARHDFGVGWLALLAEAPPSSDCVVFGIHPRGFAGHMARSPQVTRYYLECPPDDDPGNWPDGRVWSELRTRLSADGARPLTEGPLIEKRVLNMHNYVVEPMSYGRLHLAGDAAHLLAPIGAKGMNLAIHDALLLADALVAHAGKGDGSGLAGYSEACLRRVWQYQEFSQWLAEVYHGTSSGDPFRAGVALARLRRTLASPAAAAGFAELFLGKDTDF</sequence>
<keyword evidence="1" id="KW-0285">Flavoprotein</keyword>
<dbReference type="EMBL" id="BMWD01000017">
    <property type="protein sequence ID" value="GGX73328.1"/>
    <property type="molecule type" value="Genomic_DNA"/>
</dbReference>
<dbReference type="PRINTS" id="PR00420">
    <property type="entry name" value="RNGMNOXGNASE"/>
</dbReference>
<dbReference type="RefSeq" id="WP_190037455.1">
    <property type="nucleotide sequence ID" value="NZ_BMWD01000017.1"/>
</dbReference>
<keyword evidence="5" id="KW-1185">Reference proteome</keyword>
<comment type="caution">
    <text evidence="4">The sequence shown here is derived from an EMBL/GenBank/DDBJ whole genome shotgun (WGS) entry which is preliminary data.</text>
</comment>
<dbReference type="NCBIfam" id="NF006091">
    <property type="entry name" value="PRK08243.1"/>
    <property type="match status" value="1"/>
</dbReference>
<organism evidence="4 5">
    <name type="scientific">Streptomyces fructofermentans</name>
    <dbReference type="NCBI Taxonomy" id="152141"/>
    <lineage>
        <taxon>Bacteria</taxon>
        <taxon>Bacillati</taxon>
        <taxon>Actinomycetota</taxon>
        <taxon>Actinomycetes</taxon>
        <taxon>Kitasatosporales</taxon>
        <taxon>Streptomycetaceae</taxon>
        <taxon>Streptomyces</taxon>
    </lineage>
</organism>
<evidence type="ECO:0000313" key="5">
    <source>
        <dbReference type="Proteomes" id="UP000645555"/>
    </source>
</evidence>
<dbReference type="Gene3D" id="3.50.50.60">
    <property type="entry name" value="FAD/NAD(P)-binding domain"/>
    <property type="match status" value="1"/>
</dbReference>
<dbReference type="GO" id="GO:0016709">
    <property type="term" value="F:oxidoreductase activity, acting on paired donors, with incorporation or reduction of molecular oxygen, NAD(P)H as one donor, and incorporation of one atom of oxygen"/>
    <property type="evidence" value="ECO:0007669"/>
    <property type="project" value="UniProtKB-ARBA"/>
</dbReference>
<gene>
    <name evidence="4" type="ORF">GCM10010515_46120</name>
</gene>
<dbReference type="PANTHER" id="PTHR43004:SF3">
    <property type="entry name" value="P-HYDROXYBENZOATE HYDROXYLASE"/>
    <property type="match status" value="1"/>
</dbReference>
<feature type="domain" description="FAD-binding" evidence="3">
    <location>
        <begin position="13"/>
        <end position="355"/>
    </location>
</feature>
<evidence type="ECO:0000259" key="3">
    <source>
        <dbReference type="Pfam" id="PF01494"/>
    </source>
</evidence>